<dbReference type="GO" id="GO:0005886">
    <property type="term" value="C:plasma membrane"/>
    <property type="evidence" value="ECO:0007669"/>
    <property type="project" value="TreeGrafter"/>
</dbReference>
<dbReference type="OrthoDB" id="1076608at2759"/>
<feature type="transmembrane region" description="Helical" evidence="7">
    <location>
        <begin position="680"/>
        <end position="697"/>
    </location>
</feature>
<protein>
    <submittedName>
        <fullName evidence="12">DUF221-domain-containing protein</fullName>
    </submittedName>
</protein>
<dbReference type="GO" id="GO:0005227">
    <property type="term" value="F:calcium-activated cation channel activity"/>
    <property type="evidence" value="ECO:0007669"/>
    <property type="project" value="InterPro"/>
</dbReference>
<feature type="transmembrane region" description="Helical" evidence="7">
    <location>
        <begin position="605"/>
        <end position="631"/>
    </location>
</feature>
<evidence type="ECO:0000259" key="10">
    <source>
        <dbReference type="Pfam" id="PF13967"/>
    </source>
</evidence>
<evidence type="ECO:0000313" key="12">
    <source>
        <dbReference type="EMBL" id="KUJ06599.1"/>
    </source>
</evidence>
<reference evidence="12 13" key="1">
    <citation type="submission" date="2015-10" db="EMBL/GenBank/DDBJ databases">
        <title>Full genome of DAOMC 229536 Phialocephala scopiformis, a fungal endophyte of spruce producing the potent anti-insectan compound rugulosin.</title>
        <authorList>
            <consortium name="DOE Joint Genome Institute"/>
            <person name="Walker A.K."/>
            <person name="Frasz S.L."/>
            <person name="Seifert K.A."/>
            <person name="Miller J.D."/>
            <person name="Mondo S.J."/>
            <person name="Labutti K."/>
            <person name="Lipzen A."/>
            <person name="Dockter R."/>
            <person name="Kennedy M."/>
            <person name="Grigoriev I.V."/>
            <person name="Spatafora J.W."/>
        </authorList>
    </citation>
    <scope>NUCLEOTIDE SEQUENCE [LARGE SCALE GENOMIC DNA]</scope>
    <source>
        <strain evidence="12 13">CBS 120377</strain>
    </source>
</reference>
<proteinExistence type="inferred from homology"/>
<dbReference type="InterPro" id="IPR027815">
    <property type="entry name" value="CSC1/OSCA1-like_cyt"/>
</dbReference>
<evidence type="ECO:0000259" key="9">
    <source>
        <dbReference type="Pfam" id="PF12621"/>
    </source>
</evidence>
<evidence type="ECO:0000256" key="1">
    <source>
        <dbReference type="ARBA" id="ARBA00004141"/>
    </source>
</evidence>
<dbReference type="Pfam" id="PF14703">
    <property type="entry name" value="PHM7_cyt"/>
    <property type="match status" value="1"/>
</dbReference>
<name>A0A132B3I1_MOLSC</name>
<dbReference type="Pfam" id="PF02714">
    <property type="entry name" value="RSN1_7TM"/>
    <property type="match status" value="1"/>
</dbReference>
<dbReference type="AlphaFoldDB" id="A0A132B3I1"/>
<dbReference type="GeneID" id="28833096"/>
<dbReference type="InterPro" id="IPR045122">
    <property type="entry name" value="Csc1-like"/>
</dbReference>
<feature type="transmembrane region" description="Helical" evidence="7">
    <location>
        <begin position="20"/>
        <end position="42"/>
    </location>
</feature>
<evidence type="ECO:0000259" key="11">
    <source>
        <dbReference type="Pfam" id="PF14703"/>
    </source>
</evidence>
<comment type="similarity">
    <text evidence="2">Belongs to the CSC1 (TC 1.A.17) family.</text>
</comment>
<evidence type="ECO:0000256" key="7">
    <source>
        <dbReference type="SAM" id="Phobius"/>
    </source>
</evidence>
<dbReference type="FunCoup" id="A0A132B3I1">
    <property type="interactions" value="161"/>
</dbReference>
<keyword evidence="4 7" id="KW-0812">Transmembrane</keyword>
<sequence>MSSGAGSSTSSTKNSSSVSAFLSTLIPVGVEAIAFIILFLIFRTKLKRVYRPRTYLQTLYDGEKTEDPPQGKLNWLKPWRSLPDEYVLNHQSLDGYLYLRFLKMLTFICFCGTVLTWIVLFPVNATAGGGEQQFDLLSFANIPKSGKNRYYAHVFVGWIFFSFVMYIITRETIYFINLRHAYLLSPFNAAKISSRTVLFTDVPVEYLNQEKLHTLFGNTIARTWLATDCKDLKDKVEERDKDAYKLEGAEIKLITAANKRRMKREKQAAKGKAKPTADNGDAEVAIAGSQFMKPKDRPTHRLGKIPLIGKKVDTIDWSRSELKRLIPEVEKDQMAHQKYSGKLLPAVFVEFINQQSAQAAFRRMSPKKSPKMNPRAIDTAPSEIIWGNLKIKKTERLARKFATNTFLTLMIIFWAIPVAVVGAISNINYLTDKVPFLSFINDIPSVILGVVTGLLPSIMLSVLMSLVPVVCRWMSKLSGEVTLPRVELRCQSWYMAFQVIQVFLITTFASGASSVVTQIINNPSSATTLLAQNLPKASNFYISYIIVQGLGIAAGNLLNIGSLVMLTVVGKFLDKSPRKMFKRFVTLAGLGWGSLYPQFGNLGIIAITYSIIAPLVLGFATVGFGIVYLAVRYNTFFVLTNNIDTKGAAYARALQQLMTGVYLSEICLIGLFAINTAPGPIVLMAVFLGATIIYHALMRHALKPLQLYVPDNLDGDSVDMFSHADAKSYDAAKAGVPPSQAEPMAPKKFSAKKAGFLARMFDPKKFKSHQTVRSLVPDWPAPQYLEEEQETAYFNPAVTSPVPKLWIARDQMGISRKEVQDSSEVVPISDEFASYNEKGKIVWDSEGVTLQHMPIYQKRIDY</sequence>
<dbReference type="RefSeq" id="XP_018060954.1">
    <property type="nucleotide sequence ID" value="XM_018223370.1"/>
</dbReference>
<feature type="transmembrane region" description="Helical" evidence="7">
    <location>
        <begin position="492"/>
        <end position="520"/>
    </location>
</feature>
<comment type="subcellular location">
    <subcellularLocation>
        <location evidence="1">Membrane</location>
        <topology evidence="1">Multi-pass membrane protein</topology>
    </subcellularLocation>
</comment>
<dbReference type="KEGG" id="psco:LY89DRAFT_790451"/>
<feature type="domain" description="CSC1/OSCA1-like 7TM region" evidence="8">
    <location>
        <begin position="399"/>
        <end position="672"/>
    </location>
</feature>
<dbReference type="PANTHER" id="PTHR13018">
    <property type="entry name" value="PROBABLE MEMBRANE PROTEIN DUF221-RELATED"/>
    <property type="match status" value="1"/>
</dbReference>
<feature type="transmembrane region" description="Helical" evidence="7">
    <location>
        <begin position="540"/>
        <end position="569"/>
    </location>
</feature>
<evidence type="ECO:0000256" key="6">
    <source>
        <dbReference type="ARBA" id="ARBA00023136"/>
    </source>
</evidence>
<evidence type="ECO:0000256" key="3">
    <source>
        <dbReference type="ARBA" id="ARBA00022448"/>
    </source>
</evidence>
<feature type="transmembrane region" description="Helical" evidence="7">
    <location>
        <begin position="150"/>
        <end position="169"/>
    </location>
</feature>
<evidence type="ECO:0000313" key="13">
    <source>
        <dbReference type="Proteomes" id="UP000070700"/>
    </source>
</evidence>
<evidence type="ECO:0000256" key="4">
    <source>
        <dbReference type="ARBA" id="ARBA00022692"/>
    </source>
</evidence>
<dbReference type="Proteomes" id="UP000070700">
    <property type="component" value="Unassembled WGS sequence"/>
</dbReference>
<keyword evidence="13" id="KW-1185">Reference proteome</keyword>
<accession>A0A132B3I1</accession>
<evidence type="ECO:0000256" key="5">
    <source>
        <dbReference type="ARBA" id="ARBA00022989"/>
    </source>
</evidence>
<feature type="domain" description="CSC1/OSCA1-like N-terminal transmembrane" evidence="10">
    <location>
        <begin position="20"/>
        <end position="171"/>
    </location>
</feature>
<feature type="transmembrane region" description="Helical" evidence="7">
    <location>
        <begin position="652"/>
        <end position="674"/>
    </location>
</feature>
<feature type="transmembrane region" description="Helical" evidence="7">
    <location>
        <begin position="101"/>
        <end position="120"/>
    </location>
</feature>
<feature type="transmembrane region" description="Helical" evidence="7">
    <location>
        <begin position="581"/>
        <end position="599"/>
    </location>
</feature>
<dbReference type="InterPro" id="IPR003864">
    <property type="entry name" value="CSC1/OSCA1-like_7TM"/>
</dbReference>
<gene>
    <name evidence="12" type="ORF">LY89DRAFT_790451</name>
</gene>
<feature type="transmembrane region" description="Helical" evidence="7">
    <location>
        <begin position="401"/>
        <end position="425"/>
    </location>
</feature>
<keyword evidence="3" id="KW-0813">Transport</keyword>
<keyword evidence="6 7" id="KW-0472">Membrane</keyword>
<evidence type="ECO:0000256" key="2">
    <source>
        <dbReference type="ARBA" id="ARBA00007779"/>
    </source>
</evidence>
<feature type="transmembrane region" description="Helical" evidence="7">
    <location>
        <begin position="445"/>
        <end position="471"/>
    </location>
</feature>
<keyword evidence="5 7" id="KW-1133">Transmembrane helix</keyword>
<dbReference type="InParanoid" id="A0A132B3I1"/>
<organism evidence="12 13">
    <name type="scientific">Mollisia scopiformis</name>
    <name type="common">Conifer needle endophyte fungus</name>
    <name type="synonym">Phialocephala scopiformis</name>
    <dbReference type="NCBI Taxonomy" id="149040"/>
    <lineage>
        <taxon>Eukaryota</taxon>
        <taxon>Fungi</taxon>
        <taxon>Dikarya</taxon>
        <taxon>Ascomycota</taxon>
        <taxon>Pezizomycotina</taxon>
        <taxon>Leotiomycetes</taxon>
        <taxon>Helotiales</taxon>
        <taxon>Mollisiaceae</taxon>
        <taxon>Mollisia</taxon>
    </lineage>
</organism>
<feature type="domain" description="CSC1/OSCA1-like cytosolic" evidence="11">
    <location>
        <begin position="194"/>
        <end position="388"/>
    </location>
</feature>
<dbReference type="PANTHER" id="PTHR13018:SF26">
    <property type="entry name" value="DOMAIN PROTEIN, PUTATIVE (AFU_ORTHOLOGUE AFUA_5G10920)-RELATED"/>
    <property type="match status" value="1"/>
</dbReference>
<feature type="domain" description="10TM putative phosphate transporter extracellular tail" evidence="9">
    <location>
        <begin position="761"/>
        <end position="845"/>
    </location>
</feature>
<evidence type="ECO:0000259" key="8">
    <source>
        <dbReference type="Pfam" id="PF02714"/>
    </source>
</evidence>
<dbReference type="InterPro" id="IPR022257">
    <property type="entry name" value="PHM7_ext"/>
</dbReference>
<dbReference type="InterPro" id="IPR032880">
    <property type="entry name" value="CSC1/OSCA1-like_N"/>
</dbReference>
<dbReference type="Pfam" id="PF12621">
    <property type="entry name" value="PHM7_ext"/>
    <property type="match status" value="1"/>
</dbReference>
<dbReference type="Pfam" id="PF13967">
    <property type="entry name" value="RSN1_TM"/>
    <property type="match status" value="1"/>
</dbReference>
<dbReference type="EMBL" id="KQ947445">
    <property type="protein sequence ID" value="KUJ06599.1"/>
    <property type="molecule type" value="Genomic_DNA"/>
</dbReference>